<dbReference type="Proteomes" id="UP000017391">
    <property type="component" value="Unassembled WGS sequence"/>
</dbReference>
<evidence type="ECO:0000256" key="1">
    <source>
        <dbReference type="SAM" id="SignalP"/>
    </source>
</evidence>
<name>A0ABC9UFB3_ENTAS</name>
<sequence>MNTSLDIQGRLNGGLLSAQARSACLFFLLLLLFYSQGAYAHDVAEGDKGYIQEITGIIVNAQRSVGNAGR</sequence>
<keyword evidence="1" id="KW-0732">Signal</keyword>
<dbReference type="EMBL" id="AYIP01000004">
    <property type="protein sequence ID" value="ESM36889.1"/>
    <property type="molecule type" value="Genomic_DNA"/>
</dbReference>
<feature type="chain" id="PRO_5044819810" evidence="1">
    <location>
        <begin position="41"/>
        <end position="70"/>
    </location>
</feature>
<evidence type="ECO:0000313" key="2">
    <source>
        <dbReference type="EMBL" id="ESM36889.1"/>
    </source>
</evidence>
<comment type="caution">
    <text evidence="2">The sequence shown here is derived from an EMBL/GenBank/DDBJ whole genome shotgun (WGS) entry which is preliminary data.</text>
</comment>
<accession>A0ABC9UFB3</accession>
<dbReference type="RefSeq" id="WP_023309567.1">
    <property type="nucleotide sequence ID" value="NZ_CP034336.1"/>
</dbReference>
<feature type="signal peptide" evidence="1">
    <location>
        <begin position="1"/>
        <end position="40"/>
    </location>
</feature>
<organism evidence="2 3">
    <name type="scientific">Enterobacter asburiae</name>
    <dbReference type="NCBI Taxonomy" id="61645"/>
    <lineage>
        <taxon>Bacteria</taxon>
        <taxon>Pseudomonadati</taxon>
        <taxon>Pseudomonadota</taxon>
        <taxon>Gammaproteobacteria</taxon>
        <taxon>Enterobacterales</taxon>
        <taxon>Enterobacteriaceae</taxon>
        <taxon>Enterobacter</taxon>
        <taxon>Enterobacter cloacae complex</taxon>
    </lineage>
</organism>
<evidence type="ECO:0000313" key="3">
    <source>
        <dbReference type="Proteomes" id="UP000017391"/>
    </source>
</evidence>
<protein>
    <submittedName>
        <fullName evidence="2">Uncharacterized protein</fullName>
    </submittedName>
</protein>
<dbReference type="AlphaFoldDB" id="A0ABC9UFB3"/>
<reference evidence="3" key="1">
    <citation type="submission" date="2013-09" db="EMBL/GenBank/DDBJ databases">
        <title>The Genome Sequence of Enterobacter cloacae BWH 31.</title>
        <authorList>
            <consortium name="The Broad Institute Genomics Platform"/>
            <consortium name="The Broad Institute Genome Sequencing Center for Infectious Disease"/>
            <person name="Murphy C."/>
            <person name="Cosimi L."/>
            <person name="Cerqueira G."/>
            <person name="Feldgarden M."/>
            <person name="Hung D."/>
            <person name="Onderdonk A.B."/>
            <person name="Ferraro M.J."/>
            <person name="Hooper D."/>
            <person name="Dekker J."/>
            <person name="O'Brien T."/>
            <person name="Huang S."/>
            <person name="Quan V."/>
            <person name="Ernst C."/>
            <person name="Delaney M."/>
            <person name="DuBois A."/>
            <person name="Young S.K."/>
            <person name="Zeng Q."/>
            <person name="Gargeya S."/>
            <person name="Fitzgerald M."/>
            <person name="Abouelleil A."/>
            <person name="Alvarado L."/>
            <person name="Berlin A.M."/>
            <person name="Chapman S.B."/>
            <person name="Gainer-Dewar J."/>
            <person name="Goldberg J."/>
            <person name="Gnerre S."/>
            <person name="Griggs A."/>
            <person name="Gujja S."/>
            <person name="Hansen M."/>
            <person name="Howarth C."/>
            <person name="Imamovic A."/>
            <person name="Ireland A."/>
            <person name="Larimer J."/>
            <person name="McCowan C."/>
            <person name="Murphy C."/>
            <person name="Pearson M."/>
            <person name="Poon T.W."/>
            <person name="Priest M."/>
            <person name="Roberts A."/>
            <person name="Saif S."/>
            <person name="Shea T."/>
            <person name="Sykes S."/>
            <person name="Wortman J."/>
            <person name="Nusbaum C."/>
            <person name="Birren B."/>
        </authorList>
    </citation>
    <scope>NUCLEOTIDE SEQUENCE [LARGE SCALE GENOMIC DNA]</scope>
    <source>
        <strain evidence="3">BWH 31</strain>
    </source>
</reference>
<gene>
    <name evidence="2" type="ORF">L402_01128</name>
</gene>
<proteinExistence type="predicted"/>